<proteinExistence type="inferred from homology"/>
<name>A0A7S1AQQ7_NOCSC</name>
<gene>
    <name evidence="5" type="ORF">NSCI0253_LOCUS36194</name>
</gene>
<dbReference type="AlphaFoldDB" id="A0A7S1AQQ7"/>
<organism evidence="5">
    <name type="scientific">Noctiluca scintillans</name>
    <name type="common">Sea sparkle</name>
    <name type="synonym">Red tide dinoflagellate</name>
    <dbReference type="NCBI Taxonomy" id="2966"/>
    <lineage>
        <taxon>Eukaryota</taxon>
        <taxon>Sar</taxon>
        <taxon>Alveolata</taxon>
        <taxon>Dinophyceae</taxon>
        <taxon>Noctilucales</taxon>
        <taxon>Noctilucaceae</taxon>
        <taxon>Noctiluca</taxon>
    </lineage>
</organism>
<dbReference type="SMART" id="SM01179">
    <property type="entry name" value="DUF862"/>
    <property type="match status" value="1"/>
</dbReference>
<dbReference type="GO" id="GO:0006508">
    <property type="term" value="P:proteolysis"/>
    <property type="evidence" value="ECO:0007669"/>
    <property type="project" value="UniProtKB-KW"/>
</dbReference>
<evidence type="ECO:0000256" key="1">
    <source>
        <dbReference type="ARBA" id="ARBA00008140"/>
    </source>
</evidence>
<keyword evidence="2" id="KW-0645">Protease</keyword>
<dbReference type="InterPro" id="IPR042266">
    <property type="entry name" value="PPPDE_sf"/>
</dbReference>
<dbReference type="EMBL" id="HBFQ01050785">
    <property type="protein sequence ID" value="CAD8861839.1"/>
    <property type="molecule type" value="Transcribed_RNA"/>
</dbReference>
<protein>
    <recommendedName>
        <fullName evidence="4">PPPDE domain-containing protein</fullName>
    </recommendedName>
</protein>
<dbReference type="GO" id="GO:0008233">
    <property type="term" value="F:peptidase activity"/>
    <property type="evidence" value="ECO:0007669"/>
    <property type="project" value="UniProtKB-KW"/>
</dbReference>
<feature type="domain" description="PPPDE" evidence="4">
    <location>
        <begin position="27"/>
        <end position="148"/>
    </location>
</feature>
<evidence type="ECO:0000259" key="4">
    <source>
        <dbReference type="PROSITE" id="PS51858"/>
    </source>
</evidence>
<dbReference type="Pfam" id="PF05903">
    <property type="entry name" value="Peptidase_C97"/>
    <property type="match status" value="1"/>
</dbReference>
<dbReference type="PROSITE" id="PS51858">
    <property type="entry name" value="PPPDE"/>
    <property type="match status" value="1"/>
</dbReference>
<evidence type="ECO:0000256" key="2">
    <source>
        <dbReference type="ARBA" id="ARBA00022670"/>
    </source>
</evidence>
<dbReference type="InterPro" id="IPR008580">
    <property type="entry name" value="PPPDE_dom"/>
</dbReference>
<keyword evidence="3" id="KW-0378">Hydrolase</keyword>
<reference evidence="5" key="1">
    <citation type="submission" date="2021-01" db="EMBL/GenBank/DDBJ databases">
        <authorList>
            <person name="Corre E."/>
            <person name="Pelletier E."/>
            <person name="Niang G."/>
            <person name="Scheremetjew M."/>
            <person name="Finn R."/>
            <person name="Kale V."/>
            <person name="Holt S."/>
            <person name="Cochrane G."/>
            <person name="Meng A."/>
            <person name="Brown T."/>
            <person name="Cohen L."/>
        </authorList>
    </citation>
    <scope>NUCLEOTIDE SEQUENCE</scope>
</reference>
<evidence type="ECO:0000313" key="5">
    <source>
        <dbReference type="EMBL" id="CAD8861839.1"/>
    </source>
</evidence>
<evidence type="ECO:0000256" key="3">
    <source>
        <dbReference type="ARBA" id="ARBA00022801"/>
    </source>
</evidence>
<accession>A0A7S1AQQ7</accession>
<sequence length="197" mass="21765">MGSSVSSDDYVPSKKSAALHTLCKQGSGVELATSRFNPFGNFPGAPWAYHTSILMNGAEYSFADDGVTRGRSLASHDMFPDQPEVTHCGITLATEREMLAALRPHFKMQTYDLLRKNCSSFTDCALFFLIGARLDPCYHGLEQVGAAWDRNIGLVQSLTRGEYRPNPLADGFSVKNVIAELEKNHTFVCLRKGLRIE</sequence>
<comment type="similarity">
    <text evidence="1">Belongs to the DeSI family.</text>
</comment>
<dbReference type="Gene3D" id="3.90.1720.30">
    <property type="entry name" value="PPPDE domains"/>
    <property type="match status" value="1"/>
</dbReference>